<dbReference type="InterPro" id="IPR050384">
    <property type="entry name" value="Endophilin_SH3RF"/>
</dbReference>
<dbReference type="PANTHER" id="PTHR14167:SF81">
    <property type="entry name" value="ENDOPHILIN-A"/>
    <property type="match status" value="1"/>
</dbReference>
<keyword evidence="2 5" id="KW-0728">SH3 domain</keyword>
<dbReference type="Gene3D" id="2.30.30.40">
    <property type="entry name" value="SH3 Domains"/>
    <property type="match status" value="1"/>
</dbReference>
<comment type="subcellular location">
    <subcellularLocation>
        <location evidence="1">Membrane</location>
        <topology evidence="1">Peripheral membrane protein</topology>
    </subcellularLocation>
</comment>
<feature type="region of interest" description="Disordered" evidence="6">
    <location>
        <begin position="181"/>
        <end position="263"/>
    </location>
</feature>
<dbReference type="SUPFAM" id="SSF50044">
    <property type="entry name" value="SH3-domain"/>
    <property type="match status" value="1"/>
</dbReference>
<dbReference type="InterPro" id="IPR036028">
    <property type="entry name" value="SH3-like_dom_sf"/>
</dbReference>
<keyword evidence="3" id="KW-0175">Coiled coil</keyword>
<keyword evidence="8" id="KW-1185">Reference proteome</keyword>
<dbReference type="CDD" id="cd00174">
    <property type="entry name" value="SH3"/>
    <property type="match status" value="1"/>
</dbReference>
<evidence type="ECO:0000313" key="8">
    <source>
        <dbReference type="Proteomes" id="UP000095280"/>
    </source>
</evidence>
<evidence type="ECO:0000256" key="2">
    <source>
        <dbReference type="ARBA" id="ARBA00022443"/>
    </source>
</evidence>
<evidence type="ECO:0000256" key="5">
    <source>
        <dbReference type="PROSITE-ProRule" id="PRU00192"/>
    </source>
</evidence>
<accession>A0A1I8I6F0</accession>
<feature type="domain" description="SH3" evidence="7">
    <location>
        <begin position="132"/>
        <end position="194"/>
    </location>
</feature>
<feature type="compositionally biased region" description="Low complexity" evidence="6">
    <location>
        <begin position="54"/>
        <end position="68"/>
    </location>
</feature>
<evidence type="ECO:0000256" key="3">
    <source>
        <dbReference type="ARBA" id="ARBA00023054"/>
    </source>
</evidence>
<dbReference type="PANTHER" id="PTHR14167">
    <property type="entry name" value="SH3 DOMAIN-CONTAINING"/>
    <property type="match status" value="1"/>
</dbReference>
<dbReference type="Proteomes" id="UP000095280">
    <property type="component" value="Unplaced"/>
</dbReference>
<reference evidence="9" key="1">
    <citation type="submission" date="2016-11" db="UniProtKB">
        <authorList>
            <consortium name="WormBaseParasite"/>
        </authorList>
    </citation>
    <scope>IDENTIFICATION</scope>
</reference>
<dbReference type="Pfam" id="PF00018">
    <property type="entry name" value="SH3_1"/>
    <property type="match status" value="1"/>
</dbReference>
<name>A0A1I8I6F0_9PLAT</name>
<protein>
    <submittedName>
        <fullName evidence="9">SH3 domain-containing protein</fullName>
    </submittedName>
</protein>
<dbReference type="AlphaFoldDB" id="A0A1I8I6F0"/>
<feature type="region of interest" description="Disordered" evidence="6">
    <location>
        <begin position="32"/>
        <end position="71"/>
    </location>
</feature>
<feature type="region of interest" description="Disordered" evidence="6">
    <location>
        <begin position="103"/>
        <end position="134"/>
    </location>
</feature>
<dbReference type="PROSITE" id="PS50002">
    <property type="entry name" value="SH3"/>
    <property type="match status" value="1"/>
</dbReference>
<proteinExistence type="predicted"/>
<evidence type="ECO:0000256" key="4">
    <source>
        <dbReference type="ARBA" id="ARBA00023136"/>
    </source>
</evidence>
<evidence type="ECO:0000313" key="9">
    <source>
        <dbReference type="WBParaSite" id="maker-uti_cns_0010057-snap-gene-0.4-mRNA-1"/>
    </source>
</evidence>
<evidence type="ECO:0000259" key="7">
    <source>
        <dbReference type="PROSITE" id="PS50002"/>
    </source>
</evidence>
<evidence type="ECO:0000256" key="6">
    <source>
        <dbReference type="SAM" id="MobiDB-lite"/>
    </source>
</evidence>
<organism evidence="8 9">
    <name type="scientific">Macrostomum lignano</name>
    <dbReference type="NCBI Taxonomy" id="282301"/>
    <lineage>
        <taxon>Eukaryota</taxon>
        <taxon>Metazoa</taxon>
        <taxon>Spiralia</taxon>
        <taxon>Lophotrochozoa</taxon>
        <taxon>Platyhelminthes</taxon>
        <taxon>Rhabditophora</taxon>
        <taxon>Macrostomorpha</taxon>
        <taxon>Macrostomida</taxon>
        <taxon>Macrostomidae</taxon>
        <taxon>Macrostomum</taxon>
    </lineage>
</organism>
<evidence type="ECO:0000256" key="1">
    <source>
        <dbReference type="ARBA" id="ARBA00004170"/>
    </source>
</evidence>
<feature type="compositionally biased region" description="Polar residues" evidence="6">
    <location>
        <begin position="39"/>
        <end position="49"/>
    </location>
</feature>
<sequence>TCFQLSQMSSLRKARSVRDLAIVRLDARPMRDDEFDSSAAENQPGNRHSTLAMASAQSHQHNYQSSQQTEAPAKPIILRSGDGSLHNRYSSVDCLAGNRMLSVAQQQQPQQKQKSGKTPPPRPSQPPKILQQRQQQVVALYDLLEPPEPGILTMRRGDRIHVLRQEDDNWYFGRHSDTGATGLLPRQYVGDASSSSSYQPPSRPDPPAAASTAQSMLDDWPLEPQQQKQQQHRPHIKQRSSLLLSQPAADDESQQHSAAPAPAVAAMAAAAAAAAASAAAT</sequence>
<dbReference type="WBParaSite" id="maker-uti_cns_0010057-snap-gene-0.4-mRNA-1">
    <property type="protein sequence ID" value="maker-uti_cns_0010057-snap-gene-0.4-mRNA-1"/>
    <property type="gene ID" value="maker-uti_cns_0010057-snap-gene-0.4"/>
</dbReference>
<dbReference type="InterPro" id="IPR001452">
    <property type="entry name" value="SH3_domain"/>
</dbReference>
<feature type="compositionally biased region" description="Low complexity" evidence="6">
    <location>
        <begin position="105"/>
        <end position="117"/>
    </location>
</feature>
<dbReference type="SMART" id="SM00326">
    <property type="entry name" value="SH3"/>
    <property type="match status" value="1"/>
</dbReference>
<keyword evidence="4" id="KW-0472">Membrane</keyword>